<dbReference type="Proteomes" id="UP000184050">
    <property type="component" value="Unassembled WGS sequence"/>
</dbReference>
<dbReference type="InterPro" id="IPR029063">
    <property type="entry name" value="SAM-dependent_MTases_sf"/>
</dbReference>
<dbReference type="STRING" id="1168035.SAMN05444280_1303"/>
<name>A0A1M6M3S0_9BACT</name>
<evidence type="ECO:0000313" key="2">
    <source>
        <dbReference type="Proteomes" id="UP000184050"/>
    </source>
</evidence>
<dbReference type="Gene3D" id="3.40.50.150">
    <property type="entry name" value="Vaccinia Virus protein VP39"/>
    <property type="match status" value="1"/>
</dbReference>
<keyword evidence="2" id="KW-1185">Reference proteome</keyword>
<dbReference type="EMBL" id="FQZE01000030">
    <property type="protein sequence ID" value="SHJ78067.1"/>
    <property type="molecule type" value="Genomic_DNA"/>
</dbReference>
<reference evidence="1 2" key="1">
    <citation type="submission" date="2016-11" db="EMBL/GenBank/DDBJ databases">
        <authorList>
            <person name="Jaros S."/>
            <person name="Januszkiewicz K."/>
            <person name="Wedrychowicz H."/>
        </authorList>
    </citation>
    <scope>NUCLEOTIDE SEQUENCE [LARGE SCALE GENOMIC DNA]</scope>
    <source>
        <strain evidence="1 2">DSM 27063</strain>
    </source>
</reference>
<dbReference type="RefSeq" id="WP_073172117.1">
    <property type="nucleotide sequence ID" value="NZ_FQZE01000030.1"/>
</dbReference>
<evidence type="ECO:0008006" key="3">
    <source>
        <dbReference type="Google" id="ProtNLM"/>
    </source>
</evidence>
<evidence type="ECO:0000313" key="1">
    <source>
        <dbReference type="EMBL" id="SHJ78067.1"/>
    </source>
</evidence>
<accession>A0A1M6M3S0</accession>
<dbReference type="AlphaFoldDB" id="A0A1M6M3S0"/>
<organism evidence="1 2">
    <name type="scientific">Tangfeifania diversioriginum</name>
    <dbReference type="NCBI Taxonomy" id="1168035"/>
    <lineage>
        <taxon>Bacteria</taxon>
        <taxon>Pseudomonadati</taxon>
        <taxon>Bacteroidota</taxon>
        <taxon>Bacteroidia</taxon>
        <taxon>Marinilabiliales</taxon>
        <taxon>Prolixibacteraceae</taxon>
        <taxon>Tangfeifania</taxon>
    </lineage>
</organism>
<protein>
    <recommendedName>
        <fullName evidence="3">Methyltransferase domain-containing protein</fullName>
    </recommendedName>
</protein>
<proteinExistence type="predicted"/>
<dbReference type="OrthoDB" id="2615562at2"/>
<dbReference type="SUPFAM" id="SSF53335">
    <property type="entry name" value="S-adenosyl-L-methionine-dependent methyltransferases"/>
    <property type="match status" value="1"/>
</dbReference>
<sequence length="293" mass="34446">MDRFIENIDNQIEFNQGKNIFLDRLDFFQFAEETVKAISSIDKLNPDSKETLIDYATDKAIEEFCRINQYYSFDSKAKNDLGKIYSDLFENLQTKTNSIEDISKNHYENLKTWLKENNPFAEKIYKNDNEKVSPVACSEYSPKLQIDILQIDVKHLMQPVLDIGCGNNGHLVNYLKNQGIEVLGIDRFKFTMSNLITVDWLEYDYGKEKWGTIVSNLGFSNHFKHHNLREDGNYIEYGKTYMNILNSLKIGGCFHYAPDLPFIEKYLDNKQFDINKYEINKYDFKTTKIKKMK</sequence>
<gene>
    <name evidence="1" type="ORF">SAMN05444280_1303</name>
</gene>